<feature type="region of interest" description="Disordered" evidence="1">
    <location>
        <begin position="1"/>
        <end position="70"/>
    </location>
</feature>
<organism evidence="2 3">
    <name type="scientific">Puccinia graminis f. sp. tritici</name>
    <dbReference type="NCBI Taxonomy" id="56615"/>
    <lineage>
        <taxon>Eukaryota</taxon>
        <taxon>Fungi</taxon>
        <taxon>Dikarya</taxon>
        <taxon>Basidiomycota</taxon>
        <taxon>Pucciniomycotina</taxon>
        <taxon>Pucciniomycetes</taxon>
        <taxon>Pucciniales</taxon>
        <taxon>Pucciniaceae</taxon>
        <taxon>Puccinia</taxon>
    </lineage>
</organism>
<feature type="compositionally biased region" description="Basic and acidic residues" evidence="1">
    <location>
        <begin position="52"/>
        <end position="61"/>
    </location>
</feature>
<dbReference type="EMBL" id="VDEP01000309">
    <property type="protein sequence ID" value="KAA1106856.1"/>
    <property type="molecule type" value="Genomic_DNA"/>
</dbReference>
<evidence type="ECO:0000313" key="2">
    <source>
        <dbReference type="EMBL" id="KAA1106856.1"/>
    </source>
</evidence>
<reference evidence="2 3" key="1">
    <citation type="submission" date="2019-05" db="EMBL/GenBank/DDBJ databases">
        <title>Emergence of the Ug99 lineage of the wheat stem rust pathogen through somatic hybridization.</title>
        <authorList>
            <person name="Li F."/>
            <person name="Upadhyaya N.M."/>
            <person name="Sperschneider J."/>
            <person name="Matny O."/>
            <person name="Nguyen-Phuc H."/>
            <person name="Mago R."/>
            <person name="Raley C."/>
            <person name="Miller M.E."/>
            <person name="Silverstein K.A.T."/>
            <person name="Henningsen E."/>
            <person name="Hirsch C.D."/>
            <person name="Visser B."/>
            <person name="Pretorius Z.A."/>
            <person name="Steffenson B.J."/>
            <person name="Schwessinger B."/>
            <person name="Dodds P.N."/>
            <person name="Figueroa M."/>
        </authorList>
    </citation>
    <scope>NUCLEOTIDE SEQUENCE [LARGE SCALE GENOMIC DNA]</scope>
    <source>
        <strain evidence="2 3">Ug99</strain>
    </source>
</reference>
<name>A0A5B0Q0Z8_PUCGR</name>
<protein>
    <submittedName>
        <fullName evidence="2">Uncharacterized protein</fullName>
    </submittedName>
</protein>
<accession>A0A5B0Q0Z8</accession>
<dbReference type="Proteomes" id="UP000325313">
    <property type="component" value="Unassembled WGS sequence"/>
</dbReference>
<evidence type="ECO:0000313" key="3">
    <source>
        <dbReference type="Proteomes" id="UP000325313"/>
    </source>
</evidence>
<comment type="caution">
    <text evidence="2">The sequence shown here is derived from an EMBL/GenBank/DDBJ whole genome shotgun (WGS) entry which is preliminary data.</text>
</comment>
<sequence>MSDFNSNPLSPKIDTPSKNELAAIKPPFSNHSAVGERLTTAVSKTPAPVDQLQDKTSDQRQKKVAQLPTH</sequence>
<gene>
    <name evidence="2" type="ORF">PGTUg99_021270</name>
</gene>
<evidence type="ECO:0000256" key="1">
    <source>
        <dbReference type="SAM" id="MobiDB-lite"/>
    </source>
</evidence>
<dbReference type="AlphaFoldDB" id="A0A5B0Q0Z8"/>
<proteinExistence type="predicted"/>